<name>A0A9N9KHE7_9GLOM</name>
<dbReference type="AlphaFoldDB" id="A0A9N9KHE7"/>
<keyword evidence="2" id="KW-1185">Reference proteome</keyword>
<gene>
    <name evidence="1" type="ORF">CPELLU_LOCUS20101</name>
</gene>
<sequence length="192" mass="22287">CIRSGELLILDNGTIQDLEIIKIGTYSIFRDDKTDILCNWKGYPLLIQCKYRTICDICINKQKPCYHNYWVENMIKDIKDLDNKLSEYNVPIFGIFIINDGIGIHDKVSKIKFKNSMIVVNFSNDLINQIDKLGIELEIAYRSLEGVLDNNISLVTDLFYKNLTKILYYIRKAYDITSLKDICDNLNTLNIV</sequence>
<dbReference type="EMBL" id="CAJVQA010055916">
    <property type="protein sequence ID" value="CAG8825487.1"/>
    <property type="molecule type" value="Genomic_DNA"/>
</dbReference>
<evidence type="ECO:0000313" key="2">
    <source>
        <dbReference type="Proteomes" id="UP000789759"/>
    </source>
</evidence>
<proteinExistence type="predicted"/>
<organism evidence="1 2">
    <name type="scientific">Cetraspora pellucida</name>
    <dbReference type="NCBI Taxonomy" id="1433469"/>
    <lineage>
        <taxon>Eukaryota</taxon>
        <taxon>Fungi</taxon>
        <taxon>Fungi incertae sedis</taxon>
        <taxon>Mucoromycota</taxon>
        <taxon>Glomeromycotina</taxon>
        <taxon>Glomeromycetes</taxon>
        <taxon>Diversisporales</taxon>
        <taxon>Gigasporaceae</taxon>
        <taxon>Cetraspora</taxon>
    </lineage>
</organism>
<reference evidence="1" key="1">
    <citation type="submission" date="2021-06" db="EMBL/GenBank/DDBJ databases">
        <authorList>
            <person name="Kallberg Y."/>
            <person name="Tangrot J."/>
            <person name="Rosling A."/>
        </authorList>
    </citation>
    <scope>NUCLEOTIDE SEQUENCE</scope>
    <source>
        <strain evidence="1">FL966</strain>
    </source>
</reference>
<protein>
    <submittedName>
        <fullName evidence="1">2367_t:CDS:1</fullName>
    </submittedName>
</protein>
<feature type="non-terminal residue" evidence="1">
    <location>
        <position position="1"/>
    </location>
</feature>
<accession>A0A9N9KHE7</accession>
<comment type="caution">
    <text evidence="1">The sequence shown here is derived from an EMBL/GenBank/DDBJ whole genome shotgun (WGS) entry which is preliminary data.</text>
</comment>
<evidence type="ECO:0000313" key="1">
    <source>
        <dbReference type="EMBL" id="CAG8825487.1"/>
    </source>
</evidence>
<dbReference type="Proteomes" id="UP000789759">
    <property type="component" value="Unassembled WGS sequence"/>
</dbReference>